<dbReference type="GO" id="GO:0043565">
    <property type="term" value="F:sequence-specific DNA binding"/>
    <property type="evidence" value="ECO:0007669"/>
    <property type="project" value="InterPro"/>
</dbReference>
<dbReference type="PRINTS" id="PR00032">
    <property type="entry name" value="HTHARAC"/>
</dbReference>
<dbReference type="PANTHER" id="PTHR46796">
    <property type="entry name" value="HTH-TYPE TRANSCRIPTIONAL ACTIVATOR RHAS-RELATED"/>
    <property type="match status" value="1"/>
</dbReference>
<dbReference type="GO" id="GO:0003700">
    <property type="term" value="F:DNA-binding transcription factor activity"/>
    <property type="evidence" value="ECO:0007669"/>
    <property type="project" value="InterPro"/>
</dbReference>
<dbReference type="SUPFAM" id="SSF46689">
    <property type="entry name" value="Homeodomain-like"/>
    <property type="match status" value="2"/>
</dbReference>
<keyword evidence="1" id="KW-0805">Transcription regulation</keyword>
<dbReference type="EMBL" id="LT670818">
    <property type="protein sequence ID" value="SHG22975.1"/>
    <property type="molecule type" value="Genomic_DNA"/>
</dbReference>
<dbReference type="Proteomes" id="UP000190675">
    <property type="component" value="Chromosome I"/>
</dbReference>
<accession>A0A1M5I3T5</accession>
<feature type="domain" description="HTH araC/xylS-type" evidence="4">
    <location>
        <begin position="215"/>
        <end position="313"/>
    </location>
</feature>
<reference evidence="5 6" key="1">
    <citation type="submission" date="2016-11" db="EMBL/GenBank/DDBJ databases">
        <authorList>
            <person name="Jaros S."/>
            <person name="Januszkiewicz K."/>
            <person name="Wedrychowicz H."/>
        </authorList>
    </citation>
    <scope>NUCLEOTIDE SEQUENCE [LARGE SCALE GENOMIC DNA]</scope>
    <source>
        <strain evidence="5 6">GAS242</strain>
    </source>
</reference>
<dbReference type="Pfam" id="PF12833">
    <property type="entry name" value="HTH_18"/>
    <property type="match status" value="1"/>
</dbReference>
<protein>
    <submittedName>
        <fullName evidence="5">Transcriptional regulator, AraC family</fullName>
    </submittedName>
</protein>
<keyword evidence="3" id="KW-0804">Transcription</keyword>
<keyword evidence="2" id="KW-0238">DNA-binding</keyword>
<dbReference type="PROSITE" id="PS01124">
    <property type="entry name" value="HTH_ARAC_FAMILY_2"/>
    <property type="match status" value="1"/>
</dbReference>
<evidence type="ECO:0000313" key="6">
    <source>
        <dbReference type="Proteomes" id="UP000190675"/>
    </source>
</evidence>
<dbReference type="RefSeq" id="WP_172899822.1">
    <property type="nucleotide sequence ID" value="NZ_LT670818.1"/>
</dbReference>
<dbReference type="InterPro" id="IPR018060">
    <property type="entry name" value="HTH_AraC"/>
</dbReference>
<dbReference type="Pfam" id="PF12852">
    <property type="entry name" value="Cupin_6"/>
    <property type="match status" value="1"/>
</dbReference>
<name>A0A1M5I3T5_9BRAD</name>
<dbReference type="InterPro" id="IPR020449">
    <property type="entry name" value="Tscrpt_reg_AraC-type_HTH"/>
</dbReference>
<sequence length="327" mass="35127">MNPARPIDTLSGLAPLLRVRPRLQQLCRFGSQWAADHPPEPDRWAPFHFLVKGSCVIELRDRGRMVKLSAGDIAVLPHGSPHAVRGPTTPAGARGPFGIRKRPLGAIELETNVEGDGETELICGRLCFEAAGENLVLAALPEIIVMSTGDGDTGGARLRMLMSAIHEELQGVHAGAEAIATDLASALFVMVVRIQLGRDGRSGCLSGTLAHPQIGRTVAAMLDDPARDWTLDELAACAHASRASFVRMFRKSAQQSPLAFLAGLRLELAQRKLSATSLPVAKIADEVGYKSESAFSRAFHRHFGMRPGEVREAVSRTAPAMIREAAD</sequence>
<dbReference type="InterPro" id="IPR032783">
    <property type="entry name" value="AraC_lig"/>
</dbReference>
<gene>
    <name evidence="5" type="ORF">SAMN05444169_1266</name>
</gene>
<dbReference type="InterPro" id="IPR050204">
    <property type="entry name" value="AraC_XylS_family_regulators"/>
</dbReference>
<evidence type="ECO:0000313" key="5">
    <source>
        <dbReference type="EMBL" id="SHG22975.1"/>
    </source>
</evidence>
<dbReference type="PANTHER" id="PTHR46796:SF7">
    <property type="entry name" value="ARAC FAMILY TRANSCRIPTIONAL REGULATOR"/>
    <property type="match status" value="1"/>
</dbReference>
<dbReference type="InterPro" id="IPR011051">
    <property type="entry name" value="RmlC_Cupin_sf"/>
</dbReference>
<dbReference type="AlphaFoldDB" id="A0A1M5I3T5"/>
<evidence type="ECO:0000259" key="4">
    <source>
        <dbReference type="PROSITE" id="PS01124"/>
    </source>
</evidence>
<dbReference type="Gene3D" id="1.10.10.60">
    <property type="entry name" value="Homeodomain-like"/>
    <property type="match status" value="1"/>
</dbReference>
<dbReference type="InterPro" id="IPR009057">
    <property type="entry name" value="Homeodomain-like_sf"/>
</dbReference>
<dbReference type="SMART" id="SM00342">
    <property type="entry name" value="HTH_ARAC"/>
    <property type="match status" value="1"/>
</dbReference>
<evidence type="ECO:0000256" key="1">
    <source>
        <dbReference type="ARBA" id="ARBA00023015"/>
    </source>
</evidence>
<organism evidence="5 6">
    <name type="scientific">Bradyrhizobium erythrophlei</name>
    <dbReference type="NCBI Taxonomy" id="1437360"/>
    <lineage>
        <taxon>Bacteria</taxon>
        <taxon>Pseudomonadati</taxon>
        <taxon>Pseudomonadota</taxon>
        <taxon>Alphaproteobacteria</taxon>
        <taxon>Hyphomicrobiales</taxon>
        <taxon>Nitrobacteraceae</taxon>
        <taxon>Bradyrhizobium</taxon>
    </lineage>
</organism>
<evidence type="ECO:0000256" key="2">
    <source>
        <dbReference type="ARBA" id="ARBA00023125"/>
    </source>
</evidence>
<proteinExistence type="predicted"/>
<evidence type="ECO:0000256" key="3">
    <source>
        <dbReference type="ARBA" id="ARBA00023163"/>
    </source>
</evidence>
<dbReference type="SUPFAM" id="SSF51182">
    <property type="entry name" value="RmlC-like cupins"/>
    <property type="match status" value="1"/>
</dbReference>